<dbReference type="Proteomes" id="UP000465071">
    <property type="component" value="Segment"/>
</dbReference>
<keyword evidence="2" id="KW-1185">Reference proteome</keyword>
<accession>A0A6B9Y118</accession>
<sequence>MTLRNNCFVAHAEYVNGIKHQELKSLLKIGSCMRTPLEKKATFNYTWTRIDGQDMVTQITFYAPGSDIPSRVFNLKEKNYITLQNWYRMMRPVYEYPEFIEEYEEKERVRDIVRRFEDAAKNHGMRLATAAAGFVSEPLPYLKESGETLKECREELYKELGV</sequence>
<evidence type="ECO:0000313" key="2">
    <source>
        <dbReference type="Proteomes" id="UP000465071"/>
    </source>
</evidence>
<gene>
    <name evidence="1" type="ORF">CPT_CIP9_046</name>
</gene>
<organism evidence="1 2">
    <name type="scientific">Enterobacter phage vB_EclM_CIP9</name>
    <dbReference type="NCBI Taxonomy" id="2696340"/>
    <lineage>
        <taxon>Viruses</taxon>
        <taxon>Duplodnaviria</taxon>
        <taxon>Heunggongvirae</taxon>
        <taxon>Uroviricota</taxon>
        <taxon>Caudoviricetes</taxon>
        <taxon>Pantevenvirales</taxon>
        <taxon>Straboviridae</taxon>
        <taxon>Tevenvirinae</taxon>
        <taxon>Kanagawavirus</taxon>
        <taxon>Kanagawavirus cipnine</taxon>
    </lineage>
</organism>
<dbReference type="EMBL" id="MN882610">
    <property type="protein sequence ID" value="QHS01582.1"/>
    <property type="molecule type" value="Genomic_DNA"/>
</dbReference>
<reference evidence="2" key="1">
    <citation type="submission" date="2019-12" db="EMBL/GenBank/DDBJ databases">
        <authorList>
            <person name="Wang K."/>
            <person name="Tamayo M.G."/>
            <person name="Penner T.V."/>
            <person name="Cook B.W.M."/>
            <person name="Court D.A."/>
            <person name="Theriault S.S."/>
        </authorList>
    </citation>
    <scope>NUCLEOTIDE SEQUENCE [LARGE SCALE GENOMIC DNA]</scope>
</reference>
<protein>
    <submittedName>
        <fullName evidence="1">Uncharacterized protein</fullName>
    </submittedName>
</protein>
<proteinExistence type="predicted"/>
<evidence type="ECO:0000313" key="1">
    <source>
        <dbReference type="EMBL" id="QHS01582.1"/>
    </source>
</evidence>
<name>A0A6B9Y118_9CAUD</name>